<dbReference type="PANTHER" id="PTHR38471">
    <property type="entry name" value="FOUR HELIX BUNDLE PROTEIN"/>
    <property type="match status" value="1"/>
</dbReference>
<organism evidence="1 2">
    <name type="scientific">Candidatus Magasanikbacteria bacterium CG10_big_fil_rev_8_21_14_0_10_36_32</name>
    <dbReference type="NCBI Taxonomy" id="1974646"/>
    <lineage>
        <taxon>Bacteria</taxon>
        <taxon>Candidatus Magasanikiibacteriota</taxon>
    </lineage>
</organism>
<dbReference type="EMBL" id="PFBV01000003">
    <property type="protein sequence ID" value="PIT88361.1"/>
    <property type="molecule type" value="Genomic_DNA"/>
</dbReference>
<dbReference type="Pfam" id="PF05635">
    <property type="entry name" value="23S_rRNA_IVP"/>
    <property type="match status" value="1"/>
</dbReference>
<comment type="caution">
    <text evidence="1">The sequence shown here is derived from an EMBL/GenBank/DDBJ whole genome shotgun (WGS) entry which is preliminary data.</text>
</comment>
<protein>
    <submittedName>
        <fullName evidence="1">Four helix bundle protein</fullName>
    </submittedName>
</protein>
<dbReference type="PANTHER" id="PTHR38471:SF2">
    <property type="entry name" value="FOUR HELIX BUNDLE PROTEIN"/>
    <property type="match status" value="1"/>
</dbReference>
<evidence type="ECO:0000313" key="1">
    <source>
        <dbReference type="EMBL" id="PIT88361.1"/>
    </source>
</evidence>
<dbReference type="InterPro" id="IPR036583">
    <property type="entry name" value="23S_rRNA_IVS_sf"/>
</dbReference>
<evidence type="ECO:0000313" key="2">
    <source>
        <dbReference type="Proteomes" id="UP000231426"/>
    </source>
</evidence>
<accession>A0A2M6W6D9</accession>
<dbReference type="SUPFAM" id="SSF158446">
    <property type="entry name" value="IVS-encoded protein-like"/>
    <property type="match status" value="1"/>
</dbReference>
<reference evidence="2" key="1">
    <citation type="submission" date="2017-09" db="EMBL/GenBank/DDBJ databases">
        <title>Depth-based differentiation of microbial function through sediment-hosted aquifers and enrichment of novel symbionts in the deep terrestrial subsurface.</title>
        <authorList>
            <person name="Probst A.J."/>
            <person name="Ladd B."/>
            <person name="Jarett J.K."/>
            <person name="Geller-Mcgrath D.E."/>
            <person name="Sieber C.M.K."/>
            <person name="Emerson J.B."/>
            <person name="Anantharaman K."/>
            <person name="Thomas B.C."/>
            <person name="Malmstrom R."/>
            <person name="Stieglmeier M."/>
            <person name="Klingl A."/>
            <person name="Woyke T."/>
            <person name="Ryan C.M."/>
            <person name="Banfield J.F."/>
        </authorList>
    </citation>
    <scope>NUCLEOTIDE SEQUENCE [LARGE SCALE GENOMIC DNA]</scope>
</reference>
<dbReference type="Gene3D" id="1.20.1440.60">
    <property type="entry name" value="23S rRNA-intervening sequence"/>
    <property type="match status" value="1"/>
</dbReference>
<proteinExistence type="predicted"/>
<dbReference type="NCBIfam" id="TIGR02436">
    <property type="entry name" value="four helix bundle protein"/>
    <property type="match status" value="1"/>
</dbReference>
<name>A0A2M6W6D9_9BACT</name>
<dbReference type="Proteomes" id="UP000231426">
    <property type="component" value="Unassembled WGS sequence"/>
</dbReference>
<dbReference type="InterPro" id="IPR012657">
    <property type="entry name" value="23S_rRNA-intervening_sequence"/>
</dbReference>
<gene>
    <name evidence="1" type="ORF">COU29_01040</name>
</gene>
<dbReference type="AlphaFoldDB" id="A0A2M6W6D9"/>
<sequence>MIADQLLRSSISIGVNIVEAKSSSSRRDFIKFYEIALKSANESKYWFGLLRDATEAKKEEITPLLNELEEISKMLGASLLTLKNKRL</sequence>